<dbReference type="PANTHER" id="PTHR30182">
    <property type="entry name" value="L-SERINE DEHYDRATASE"/>
    <property type="match status" value="1"/>
</dbReference>
<dbReference type="InterPro" id="IPR051318">
    <property type="entry name" value="Fe-S_L-Ser"/>
</dbReference>
<gene>
    <name evidence="14" type="ORF">BX592_106147</name>
</gene>
<dbReference type="SUPFAM" id="SSF143548">
    <property type="entry name" value="Serine metabolism enzymes domain"/>
    <property type="match status" value="1"/>
</dbReference>
<dbReference type="GO" id="GO:0051539">
    <property type="term" value="F:4 iron, 4 sulfur cluster binding"/>
    <property type="evidence" value="ECO:0007669"/>
    <property type="project" value="UniProtKB-UniRule"/>
</dbReference>
<dbReference type="Pfam" id="PF03315">
    <property type="entry name" value="SDH_beta"/>
    <property type="match status" value="1"/>
</dbReference>
<keyword evidence="9 11" id="KW-0456">Lyase</keyword>
<dbReference type="EC" id="4.3.1.17" evidence="11"/>
<keyword evidence="6 11" id="KW-0479">Metal-binding</keyword>
<comment type="similarity">
    <text evidence="3 11">Belongs to the iron-sulfur dependent L-serine dehydratase family.</text>
</comment>
<evidence type="ECO:0000256" key="1">
    <source>
        <dbReference type="ARBA" id="ARBA00001966"/>
    </source>
</evidence>
<dbReference type="GO" id="GO:0003941">
    <property type="term" value="F:L-serine ammonia-lyase activity"/>
    <property type="evidence" value="ECO:0007669"/>
    <property type="project" value="UniProtKB-UniRule"/>
</dbReference>
<reference evidence="14 15" key="1">
    <citation type="submission" date="2019-03" db="EMBL/GenBank/DDBJ databases">
        <title>Genomic Encyclopedia of Type Strains, Phase III (KMG-III): the genomes of soil and plant-associated and newly described type strains.</title>
        <authorList>
            <person name="Whitman W."/>
        </authorList>
    </citation>
    <scope>NUCLEOTIDE SEQUENCE [LARGE SCALE GENOMIC DNA]</scope>
    <source>
        <strain evidence="14 15">LMG 29544</strain>
    </source>
</reference>
<feature type="domain" description="Serine dehydratase-like alpha subunit" evidence="12">
    <location>
        <begin position="186"/>
        <end position="456"/>
    </location>
</feature>
<name>A0A4V3HF82_9BURK</name>
<keyword evidence="15" id="KW-1185">Reference proteome</keyword>
<evidence type="ECO:0000313" key="15">
    <source>
        <dbReference type="Proteomes" id="UP000295509"/>
    </source>
</evidence>
<comment type="caution">
    <text evidence="14">The sequence shown here is derived from an EMBL/GenBank/DDBJ whole genome shotgun (WGS) entry which is preliminary data.</text>
</comment>
<dbReference type="Gene3D" id="3.30.1330.90">
    <property type="entry name" value="D-3-phosphoglycerate dehydrogenase, domain 3"/>
    <property type="match status" value="1"/>
</dbReference>
<evidence type="ECO:0000256" key="7">
    <source>
        <dbReference type="ARBA" id="ARBA00023004"/>
    </source>
</evidence>
<dbReference type="PANTHER" id="PTHR30182:SF1">
    <property type="entry name" value="L-SERINE DEHYDRATASE 1"/>
    <property type="match status" value="1"/>
</dbReference>
<dbReference type="AlphaFoldDB" id="A0A4V3HF82"/>
<dbReference type="Pfam" id="PF03313">
    <property type="entry name" value="SDH_alpha"/>
    <property type="match status" value="1"/>
</dbReference>
<dbReference type="InterPro" id="IPR005131">
    <property type="entry name" value="Ser_deHydtase_bsu"/>
</dbReference>
<dbReference type="RefSeq" id="WP_134191623.1">
    <property type="nucleotide sequence ID" value="NZ_JBHLUW010000056.1"/>
</dbReference>
<evidence type="ECO:0000256" key="5">
    <source>
        <dbReference type="ARBA" id="ARBA00022485"/>
    </source>
</evidence>
<keyword evidence="8 11" id="KW-0411">Iron-sulfur</keyword>
<dbReference type="OrthoDB" id="9805537at2"/>
<dbReference type="GO" id="GO:0006094">
    <property type="term" value="P:gluconeogenesis"/>
    <property type="evidence" value="ECO:0007669"/>
    <property type="project" value="UniProtKB-KW"/>
</dbReference>
<dbReference type="Proteomes" id="UP000295509">
    <property type="component" value="Unassembled WGS sequence"/>
</dbReference>
<evidence type="ECO:0000256" key="3">
    <source>
        <dbReference type="ARBA" id="ARBA00008636"/>
    </source>
</evidence>
<dbReference type="NCBIfam" id="TIGR00720">
    <property type="entry name" value="sda_mono"/>
    <property type="match status" value="1"/>
</dbReference>
<evidence type="ECO:0000256" key="2">
    <source>
        <dbReference type="ARBA" id="ARBA00004742"/>
    </source>
</evidence>
<protein>
    <recommendedName>
        <fullName evidence="11">L-serine dehydratase</fullName>
        <ecNumber evidence="11">4.3.1.17</ecNumber>
    </recommendedName>
</protein>
<sequence length="462" mass="48859">MAVSVFDLFKIGIGPSSSHTVGPMRAALMFAQGLERDGLLAATASVKVELYGSLGATGKGHGTDRGVMLGLLGETPDTVDPQSIGARLDAIRTSRKLALLGQHDVPFVPKEHIAFYRQALPEHPNGLKLRAYDAQGETLRESTYLSVGGGFVVTAGAPNTKVLAAVDDRAHPFRTGNELLEMCKSTGKSVAQLMWENERAWHTDDEIRTGLLKIWDVMQSCVARGCGVGNPDADGTLPGPFQVKRRAPQLYRALTNNPERALQDPLSMVDWINLYAIAVNEENAAGGRVVTAPTNGAAGIIPAVLHYYTRFTPAANQQGVIDFLMTAAAIGILYKLNASISGAEVGCQGEVGVACSMAAGALAAVMGGTPLQVENAAEIGMEHNLGLTCDPVGGMVQIPCIERNAMASVKAVNAARMALRGDGSHYVSLDSVIKTMRETGADMKTKYKETSRGGLAVNIIEC</sequence>
<keyword evidence="5 11" id="KW-0004">4Fe-4S</keyword>
<evidence type="ECO:0000256" key="11">
    <source>
        <dbReference type="RuleBase" id="RU366059"/>
    </source>
</evidence>
<dbReference type="EMBL" id="SORE01000006">
    <property type="protein sequence ID" value="TDY51851.1"/>
    <property type="molecule type" value="Genomic_DNA"/>
</dbReference>
<dbReference type="GO" id="GO:0009063">
    <property type="term" value="P:amino acid catabolic process"/>
    <property type="evidence" value="ECO:0007669"/>
    <property type="project" value="UniProtKB-ARBA"/>
</dbReference>
<evidence type="ECO:0000313" key="14">
    <source>
        <dbReference type="EMBL" id="TDY51851.1"/>
    </source>
</evidence>
<evidence type="ECO:0000256" key="4">
    <source>
        <dbReference type="ARBA" id="ARBA00022432"/>
    </source>
</evidence>
<comment type="pathway">
    <text evidence="2">Carbohydrate biosynthesis; gluconeogenesis.</text>
</comment>
<dbReference type="InterPro" id="IPR005130">
    <property type="entry name" value="Ser_deHydtase-like_asu"/>
</dbReference>
<keyword evidence="7 11" id="KW-0408">Iron</keyword>
<comment type="catalytic activity">
    <reaction evidence="10 11">
        <text>L-serine = pyruvate + NH4(+)</text>
        <dbReference type="Rhea" id="RHEA:19169"/>
        <dbReference type="ChEBI" id="CHEBI:15361"/>
        <dbReference type="ChEBI" id="CHEBI:28938"/>
        <dbReference type="ChEBI" id="CHEBI:33384"/>
        <dbReference type="EC" id="4.3.1.17"/>
    </reaction>
</comment>
<evidence type="ECO:0000256" key="8">
    <source>
        <dbReference type="ARBA" id="ARBA00023014"/>
    </source>
</evidence>
<dbReference type="InterPro" id="IPR004644">
    <property type="entry name" value="Fe-S_L-Ser_mono"/>
</dbReference>
<evidence type="ECO:0000256" key="6">
    <source>
        <dbReference type="ARBA" id="ARBA00022723"/>
    </source>
</evidence>
<feature type="domain" description="Serine dehydratase beta chain" evidence="13">
    <location>
        <begin position="4"/>
        <end position="155"/>
    </location>
</feature>
<keyword evidence="4 11" id="KW-0312">Gluconeogenesis</keyword>
<dbReference type="InterPro" id="IPR029009">
    <property type="entry name" value="ASB_dom_sf"/>
</dbReference>
<organism evidence="14 15">
    <name type="scientific">Paraburkholderia rhizosphaerae</name>
    <dbReference type="NCBI Taxonomy" id="480658"/>
    <lineage>
        <taxon>Bacteria</taxon>
        <taxon>Pseudomonadati</taxon>
        <taxon>Pseudomonadota</taxon>
        <taxon>Betaproteobacteria</taxon>
        <taxon>Burkholderiales</taxon>
        <taxon>Burkholderiaceae</taxon>
        <taxon>Paraburkholderia</taxon>
    </lineage>
</organism>
<dbReference type="FunFam" id="3.30.1330.90:FF:000001">
    <property type="entry name" value="L-serine ammonia-lyase 1"/>
    <property type="match status" value="1"/>
</dbReference>
<evidence type="ECO:0000259" key="13">
    <source>
        <dbReference type="Pfam" id="PF03315"/>
    </source>
</evidence>
<proteinExistence type="inferred from homology"/>
<accession>A0A4V3HF82</accession>
<dbReference type="GO" id="GO:0046872">
    <property type="term" value="F:metal ion binding"/>
    <property type="evidence" value="ECO:0007669"/>
    <property type="project" value="UniProtKB-KW"/>
</dbReference>
<evidence type="ECO:0000259" key="12">
    <source>
        <dbReference type="Pfam" id="PF03313"/>
    </source>
</evidence>
<comment type="cofactor">
    <cofactor evidence="1 11">
        <name>[4Fe-4S] cluster</name>
        <dbReference type="ChEBI" id="CHEBI:49883"/>
    </cofactor>
</comment>
<evidence type="ECO:0000256" key="10">
    <source>
        <dbReference type="ARBA" id="ARBA00049406"/>
    </source>
</evidence>
<evidence type="ECO:0000256" key="9">
    <source>
        <dbReference type="ARBA" id="ARBA00023239"/>
    </source>
</evidence>